<dbReference type="GO" id="GO:0046872">
    <property type="term" value="F:metal ion binding"/>
    <property type="evidence" value="ECO:0007669"/>
    <property type="project" value="UniProtKB-KW"/>
</dbReference>
<dbReference type="Gene3D" id="1.20.950.20">
    <property type="entry name" value="Transmembrane di-heme cytochromes, Chain C"/>
    <property type="match status" value="1"/>
</dbReference>
<protein>
    <submittedName>
        <fullName evidence="15">Cytochrome b</fullName>
    </submittedName>
</protein>
<evidence type="ECO:0000256" key="4">
    <source>
        <dbReference type="ARBA" id="ARBA00022475"/>
    </source>
</evidence>
<evidence type="ECO:0000256" key="3">
    <source>
        <dbReference type="ARBA" id="ARBA00022448"/>
    </source>
</evidence>
<evidence type="ECO:0000256" key="2">
    <source>
        <dbReference type="ARBA" id="ARBA00004651"/>
    </source>
</evidence>
<name>A0A6M3ZWD2_9BURK</name>
<gene>
    <name evidence="15" type="ORF">C798_22645</name>
</gene>
<comment type="similarity">
    <text evidence="12">Belongs to the cytochrome b561 family.</text>
</comment>
<comment type="subcellular location">
    <subcellularLocation>
        <location evidence="2">Cell membrane</location>
        <topology evidence="2">Multi-pass membrane protein</topology>
    </subcellularLocation>
</comment>
<evidence type="ECO:0000256" key="1">
    <source>
        <dbReference type="ARBA" id="ARBA00001970"/>
    </source>
</evidence>
<dbReference type="GO" id="GO:0009055">
    <property type="term" value="F:electron transfer activity"/>
    <property type="evidence" value="ECO:0007669"/>
    <property type="project" value="InterPro"/>
</dbReference>
<comment type="cofactor">
    <cofactor evidence="1">
        <name>heme b</name>
        <dbReference type="ChEBI" id="CHEBI:60344"/>
    </cofactor>
</comment>
<dbReference type="Pfam" id="PF01292">
    <property type="entry name" value="Ni_hydr_CYTB"/>
    <property type="match status" value="1"/>
</dbReference>
<keyword evidence="8" id="KW-0249">Electron transport</keyword>
<dbReference type="GO" id="GO:0022904">
    <property type="term" value="P:respiratory electron transport chain"/>
    <property type="evidence" value="ECO:0007669"/>
    <property type="project" value="InterPro"/>
</dbReference>
<evidence type="ECO:0000256" key="13">
    <source>
        <dbReference type="SAM" id="Phobius"/>
    </source>
</evidence>
<dbReference type="PANTHER" id="PTHR30529">
    <property type="entry name" value="CYTOCHROME B561"/>
    <property type="match status" value="1"/>
</dbReference>
<evidence type="ECO:0000256" key="8">
    <source>
        <dbReference type="ARBA" id="ARBA00022982"/>
    </source>
</evidence>
<dbReference type="AlphaFoldDB" id="A0A6M3ZWD2"/>
<keyword evidence="9 13" id="KW-1133">Transmembrane helix</keyword>
<dbReference type="InterPro" id="IPR052168">
    <property type="entry name" value="Cytochrome_b561_oxidase"/>
</dbReference>
<feature type="transmembrane region" description="Helical" evidence="13">
    <location>
        <begin position="12"/>
        <end position="38"/>
    </location>
</feature>
<keyword evidence="5" id="KW-0349">Heme</keyword>
<evidence type="ECO:0000256" key="6">
    <source>
        <dbReference type="ARBA" id="ARBA00022692"/>
    </source>
</evidence>
<feature type="transmembrane region" description="Helical" evidence="13">
    <location>
        <begin position="101"/>
        <end position="122"/>
    </location>
</feature>
<evidence type="ECO:0000313" key="16">
    <source>
        <dbReference type="Proteomes" id="UP000501648"/>
    </source>
</evidence>
<dbReference type="GO" id="GO:0020037">
    <property type="term" value="F:heme binding"/>
    <property type="evidence" value="ECO:0007669"/>
    <property type="project" value="TreeGrafter"/>
</dbReference>
<dbReference type="PANTHER" id="PTHR30529:SF7">
    <property type="entry name" value="CYTOCHROME B561 BACTERIAL_NI-HYDROGENASE DOMAIN-CONTAINING PROTEIN"/>
    <property type="match status" value="1"/>
</dbReference>
<organism evidence="15 16">
    <name type="scientific">Herbaspirillum rubrisubalbicans Os34</name>
    <dbReference type="NCBI Taxonomy" id="1235827"/>
    <lineage>
        <taxon>Bacteria</taxon>
        <taxon>Pseudomonadati</taxon>
        <taxon>Pseudomonadota</taxon>
        <taxon>Betaproteobacteria</taxon>
        <taxon>Burkholderiales</taxon>
        <taxon>Oxalobacteraceae</taxon>
        <taxon>Herbaspirillum</taxon>
    </lineage>
</organism>
<dbReference type="InterPro" id="IPR011577">
    <property type="entry name" value="Cyt_b561_bac/Ni-Hgenase"/>
</dbReference>
<keyword evidence="10" id="KW-0408">Iron</keyword>
<evidence type="ECO:0000256" key="7">
    <source>
        <dbReference type="ARBA" id="ARBA00022723"/>
    </source>
</evidence>
<keyword evidence="11 13" id="KW-0472">Membrane</keyword>
<dbReference type="EMBL" id="CP008956">
    <property type="protein sequence ID" value="QJQ02918.1"/>
    <property type="molecule type" value="Genomic_DNA"/>
</dbReference>
<evidence type="ECO:0000256" key="9">
    <source>
        <dbReference type="ARBA" id="ARBA00022989"/>
    </source>
</evidence>
<feature type="transmembrane region" description="Helical" evidence="13">
    <location>
        <begin position="58"/>
        <end position="81"/>
    </location>
</feature>
<keyword evidence="3" id="KW-0813">Transport</keyword>
<dbReference type="GO" id="GO:0005886">
    <property type="term" value="C:plasma membrane"/>
    <property type="evidence" value="ECO:0007669"/>
    <property type="project" value="UniProtKB-SubCell"/>
</dbReference>
<dbReference type="RefSeq" id="WP_017452508.1">
    <property type="nucleotide sequence ID" value="NZ_CP008956.1"/>
</dbReference>
<keyword evidence="7" id="KW-0479">Metal-binding</keyword>
<evidence type="ECO:0000256" key="10">
    <source>
        <dbReference type="ARBA" id="ARBA00023004"/>
    </source>
</evidence>
<dbReference type="SUPFAM" id="SSF81342">
    <property type="entry name" value="Transmembrane di-heme cytochromes"/>
    <property type="match status" value="1"/>
</dbReference>
<reference evidence="15 16" key="1">
    <citation type="journal article" date="2012" name="J. Bacteriol.">
        <title>Genome sequence of the pathogenic Herbaspirillum seropedicae strain Os34, isolated from rice roots.</title>
        <authorList>
            <person name="Ye W."/>
            <person name="Ye S."/>
            <person name="Liu J."/>
            <person name="Chang S."/>
            <person name="Chen M."/>
            <person name="Zhu B."/>
            <person name="Guo L."/>
            <person name="An Q."/>
        </authorList>
    </citation>
    <scope>NUCLEOTIDE SEQUENCE [LARGE SCALE GENOMIC DNA]</scope>
    <source>
        <strain evidence="15 16">Os34</strain>
    </source>
</reference>
<evidence type="ECO:0000313" key="15">
    <source>
        <dbReference type="EMBL" id="QJQ02918.1"/>
    </source>
</evidence>
<sequence length="214" mass="24283">MLKNTAERFGSVAKLFHWTMAAAFILAYIVVYYVIWFIDPETSIKPALFGIAPNGEMVIPILNIHWVLGVSIGVLVVPRLIWRIINVEPTPVPGSALEHLLARLAHWALYLFMIAMPLTGYLNTYDPTNFGLFVIPAFRETALFHWISSTYHLTAEQVENPIFAIHKFLGDWVVWVVVLLHVAAAIFHHRVRKDVTLTRMLPAAWGGQAEDKQK</sequence>
<keyword evidence="4" id="KW-1003">Cell membrane</keyword>
<dbReference type="InterPro" id="IPR016174">
    <property type="entry name" value="Di-haem_cyt_TM"/>
</dbReference>
<proteinExistence type="inferred from homology"/>
<accession>A0A6M3ZWD2</accession>
<feature type="domain" description="Cytochrome b561 bacterial/Ni-hydrogenase" evidence="14">
    <location>
        <begin position="8"/>
        <end position="202"/>
    </location>
</feature>
<keyword evidence="6 13" id="KW-0812">Transmembrane</keyword>
<evidence type="ECO:0000259" key="14">
    <source>
        <dbReference type="Pfam" id="PF01292"/>
    </source>
</evidence>
<evidence type="ECO:0000256" key="11">
    <source>
        <dbReference type="ARBA" id="ARBA00023136"/>
    </source>
</evidence>
<feature type="transmembrane region" description="Helical" evidence="13">
    <location>
        <begin position="172"/>
        <end position="191"/>
    </location>
</feature>
<dbReference type="Proteomes" id="UP000501648">
    <property type="component" value="Chromosome"/>
</dbReference>
<evidence type="ECO:0000256" key="5">
    <source>
        <dbReference type="ARBA" id="ARBA00022617"/>
    </source>
</evidence>
<evidence type="ECO:0000256" key="12">
    <source>
        <dbReference type="ARBA" id="ARBA00037975"/>
    </source>
</evidence>